<dbReference type="InterPro" id="IPR015943">
    <property type="entry name" value="WD40/YVTN_repeat-like_dom_sf"/>
</dbReference>
<protein>
    <submittedName>
        <fullName evidence="2">Uncharacterized protein</fullName>
    </submittedName>
</protein>
<dbReference type="Pfam" id="PF00400">
    <property type="entry name" value="WD40"/>
    <property type="match status" value="3"/>
</dbReference>
<sequence>MGPCSRPEGSTVLSIFGALLKALMTVATTNPNQLTLLWPLLKDMKTKSNRCRGRRALILFYWQHVVAIKAFGFGNYRVFLFSGRASMFFINFDSTVIYELMSTVTEDGDFECISVLQGHSQDVKCVRWHPTQRMLLSSSYDDTIKIWAEDEDEWFCTQTLRGHTSTVWSIDFLDTEGKRFISCSDDQTLIIWRNSQSDQLASQAQWDKMQVLSGYHDRPIFSIAVCLSYTSPLFVSAGGDDQLCVFHTELIKNADQDDECDINASLHCRVPDAHEGEVNCVAWSNGASPLLASCGDDYVVKIWRFRS</sequence>
<dbReference type="InterPro" id="IPR001680">
    <property type="entry name" value="WD40_rpt"/>
</dbReference>
<dbReference type="EMBL" id="HACM01000650">
    <property type="protein sequence ID" value="CRZ01092.1"/>
    <property type="molecule type" value="Transcribed_RNA"/>
</dbReference>
<dbReference type="GO" id="GO:0016226">
    <property type="term" value="P:iron-sulfur cluster assembly"/>
    <property type="evidence" value="ECO:0007669"/>
    <property type="project" value="TreeGrafter"/>
</dbReference>
<dbReference type="AlphaFoldDB" id="A0A0H5QIE1"/>
<feature type="repeat" description="WD" evidence="1">
    <location>
        <begin position="160"/>
        <end position="202"/>
    </location>
</feature>
<dbReference type="PROSITE" id="PS50082">
    <property type="entry name" value="WD_REPEATS_2"/>
    <property type="match status" value="3"/>
</dbReference>
<dbReference type="InterPro" id="IPR036322">
    <property type="entry name" value="WD40_repeat_dom_sf"/>
</dbReference>
<dbReference type="SUPFAM" id="SSF50978">
    <property type="entry name" value="WD40 repeat-like"/>
    <property type="match status" value="1"/>
</dbReference>
<proteinExistence type="predicted"/>
<organism evidence="2">
    <name type="scientific">Spongospora subterranea</name>
    <dbReference type="NCBI Taxonomy" id="70186"/>
    <lineage>
        <taxon>Eukaryota</taxon>
        <taxon>Sar</taxon>
        <taxon>Rhizaria</taxon>
        <taxon>Endomyxa</taxon>
        <taxon>Phytomyxea</taxon>
        <taxon>Plasmodiophorida</taxon>
        <taxon>Plasmodiophoridae</taxon>
        <taxon>Spongospora</taxon>
    </lineage>
</organism>
<keyword evidence="1" id="KW-0853">WD repeat</keyword>
<dbReference type="EMBL" id="HACM01000649">
    <property type="protein sequence ID" value="CRZ01091.1"/>
    <property type="molecule type" value="Transcribed_RNA"/>
</dbReference>
<dbReference type="Gene3D" id="2.130.10.10">
    <property type="entry name" value="YVTN repeat-like/Quinoprotein amine dehydrogenase"/>
    <property type="match status" value="1"/>
</dbReference>
<accession>A0A0H5QIE1</accession>
<dbReference type="PANTHER" id="PTHR19920:SF0">
    <property type="entry name" value="CYTOSOLIC IRON-SULFUR PROTEIN ASSEMBLY PROTEIN CIAO1-RELATED"/>
    <property type="match status" value="1"/>
</dbReference>
<feature type="repeat" description="WD" evidence="1">
    <location>
        <begin position="271"/>
        <end position="307"/>
    </location>
</feature>
<evidence type="ECO:0000256" key="1">
    <source>
        <dbReference type="PROSITE-ProRule" id="PRU00221"/>
    </source>
</evidence>
<reference evidence="2" key="1">
    <citation type="submission" date="2015-04" db="EMBL/GenBank/DDBJ databases">
        <title>The genome sequence of the plant pathogenic Rhizarian Plasmodiophora brassicae reveals insights in its biotrophic life cycle and the origin of chitin synthesis.</title>
        <authorList>
            <person name="Schwelm A."/>
            <person name="Fogelqvist J."/>
            <person name="Knaust A."/>
            <person name="Julke S."/>
            <person name="Lilja T."/>
            <person name="Dhandapani V."/>
            <person name="Bonilla-Rosso G."/>
            <person name="Karlsson M."/>
            <person name="Shevchenko A."/>
            <person name="Choi S.R."/>
            <person name="Kim H.G."/>
            <person name="Park J.Y."/>
            <person name="Lim Y.P."/>
            <person name="Ludwig-Muller J."/>
            <person name="Dixelius C."/>
        </authorList>
    </citation>
    <scope>NUCLEOTIDE SEQUENCE</scope>
    <source>
        <tissue evidence="2">Potato root galls</tissue>
    </source>
</reference>
<dbReference type="SMART" id="SM00320">
    <property type="entry name" value="WD40"/>
    <property type="match status" value="4"/>
</dbReference>
<dbReference type="GO" id="GO:0097361">
    <property type="term" value="C:cytosolic [4Fe-4S] assembly targeting complex"/>
    <property type="evidence" value="ECO:0007669"/>
    <property type="project" value="TreeGrafter"/>
</dbReference>
<name>A0A0H5QIE1_9EUKA</name>
<feature type="repeat" description="WD" evidence="1">
    <location>
        <begin position="116"/>
        <end position="147"/>
    </location>
</feature>
<dbReference type="PANTHER" id="PTHR19920">
    <property type="entry name" value="WD40 PROTEIN CIAO1"/>
    <property type="match status" value="1"/>
</dbReference>
<evidence type="ECO:0000313" key="2">
    <source>
        <dbReference type="EMBL" id="CRZ01091.1"/>
    </source>
</evidence>
<dbReference type="PROSITE" id="PS50294">
    <property type="entry name" value="WD_REPEATS_REGION"/>
    <property type="match status" value="3"/>
</dbReference>